<evidence type="ECO:0000259" key="1">
    <source>
        <dbReference type="Pfam" id="PF00583"/>
    </source>
</evidence>
<sequence>MTKRVYWMMGMYFRAFPRPDEFWPRESITIARIMFKERRSGHGRALIEMLVNLAPEFGYKFLTIESTNKNAAAFARRMGFTPFDKERHWIGSIPDIQRALTTRSEICADRHKDLPPSI</sequence>
<accession>A0A7X1APR4</accession>
<dbReference type="InterPro" id="IPR000182">
    <property type="entry name" value="GNAT_dom"/>
</dbReference>
<gene>
    <name evidence="2" type="ORF">HF209_10260</name>
    <name evidence="3" type="ORF">HF257_15000</name>
</gene>
<reference evidence="4 5" key="1">
    <citation type="submission" date="2020-04" db="EMBL/GenBank/DDBJ databases">
        <title>Pseudomonas crami sp. nov., a novel proteolytic bacterial species isolated from cream.</title>
        <authorList>
            <person name="Hofmann K."/>
            <person name="Woller A."/>
            <person name="Huptas C."/>
            <person name="Wenning M."/>
            <person name="Scherer S."/>
            <person name="Doll E.V."/>
        </authorList>
    </citation>
    <scope>NUCLEOTIDE SEQUENCE [LARGE SCALE GENOMIC DNA]</scope>
    <source>
        <strain evidence="2 5">WS 5096</strain>
        <strain evidence="3 4">WS 5106</strain>
    </source>
</reference>
<dbReference type="Gene3D" id="3.40.630.30">
    <property type="match status" value="1"/>
</dbReference>
<evidence type="ECO:0000313" key="3">
    <source>
        <dbReference type="EMBL" id="MBC2407313.1"/>
    </source>
</evidence>
<dbReference type="GO" id="GO:0016747">
    <property type="term" value="F:acyltransferase activity, transferring groups other than amino-acyl groups"/>
    <property type="evidence" value="ECO:0007669"/>
    <property type="project" value="InterPro"/>
</dbReference>
<dbReference type="Proteomes" id="UP000520513">
    <property type="component" value="Unassembled WGS sequence"/>
</dbReference>
<keyword evidence="3" id="KW-0808">Transferase</keyword>
<comment type="caution">
    <text evidence="3">The sequence shown here is derived from an EMBL/GenBank/DDBJ whole genome shotgun (WGS) entry which is preliminary data.</text>
</comment>
<dbReference type="Pfam" id="PF00583">
    <property type="entry name" value="Acetyltransf_1"/>
    <property type="match status" value="1"/>
</dbReference>
<feature type="domain" description="N-acetyltransferase" evidence="1">
    <location>
        <begin position="37"/>
        <end position="80"/>
    </location>
</feature>
<evidence type="ECO:0000313" key="5">
    <source>
        <dbReference type="Proteomes" id="UP000534677"/>
    </source>
</evidence>
<dbReference type="EMBL" id="JAAXCZ010000004">
    <property type="protein sequence ID" value="MBC2381324.1"/>
    <property type="molecule type" value="Genomic_DNA"/>
</dbReference>
<keyword evidence="5" id="KW-1185">Reference proteome</keyword>
<dbReference type="Proteomes" id="UP000534677">
    <property type="component" value="Unassembled WGS sequence"/>
</dbReference>
<dbReference type="InterPro" id="IPR016181">
    <property type="entry name" value="Acyl_CoA_acyltransferase"/>
</dbReference>
<name>A0A7X1APR4_9PSED</name>
<organism evidence="3 4">
    <name type="scientific">Pseudomonas cremoris</name>
    <dbReference type="NCBI Taxonomy" id="2724178"/>
    <lineage>
        <taxon>Bacteria</taxon>
        <taxon>Pseudomonadati</taxon>
        <taxon>Pseudomonadota</taxon>
        <taxon>Gammaproteobacteria</taxon>
        <taxon>Pseudomonadales</taxon>
        <taxon>Pseudomonadaceae</taxon>
        <taxon>Pseudomonas</taxon>
    </lineage>
</organism>
<dbReference type="EMBL" id="JAAXCY010000005">
    <property type="protein sequence ID" value="MBC2407313.1"/>
    <property type="molecule type" value="Genomic_DNA"/>
</dbReference>
<protein>
    <submittedName>
        <fullName evidence="3">GNAT family N-acetyltransferase</fullName>
    </submittedName>
</protein>
<dbReference type="SUPFAM" id="SSF55729">
    <property type="entry name" value="Acyl-CoA N-acyltransferases (Nat)"/>
    <property type="match status" value="1"/>
</dbReference>
<dbReference type="RefSeq" id="WP_185706792.1">
    <property type="nucleotide sequence ID" value="NZ_JAAXCY010000005.1"/>
</dbReference>
<dbReference type="AlphaFoldDB" id="A0A7X1APR4"/>
<evidence type="ECO:0000313" key="4">
    <source>
        <dbReference type="Proteomes" id="UP000520513"/>
    </source>
</evidence>
<proteinExistence type="predicted"/>
<evidence type="ECO:0000313" key="2">
    <source>
        <dbReference type="EMBL" id="MBC2381324.1"/>
    </source>
</evidence>